<evidence type="ECO:0000256" key="1">
    <source>
        <dbReference type="ARBA" id="ARBA00022679"/>
    </source>
</evidence>
<dbReference type="STRING" id="235985.SAMN05414137_116206"/>
<evidence type="ECO:0000259" key="3">
    <source>
        <dbReference type="PROSITE" id="PS51186"/>
    </source>
</evidence>
<accession>A0A1H7UX76</accession>
<dbReference type="eggNOG" id="COG1247">
    <property type="taxonomic scope" value="Bacteria"/>
</dbReference>
<dbReference type="AlphaFoldDB" id="A0A1H7UX76"/>
<dbReference type="CDD" id="cd04301">
    <property type="entry name" value="NAT_SF"/>
    <property type="match status" value="1"/>
</dbReference>
<proteinExistence type="predicted"/>
<dbReference type="GO" id="GO:0016747">
    <property type="term" value="F:acyltransferase activity, transferring groups other than amino-acyl groups"/>
    <property type="evidence" value="ECO:0007669"/>
    <property type="project" value="InterPro"/>
</dbReference>
<keyword evidence="1 4" id="KW-0808">Transferase</keyword>
<evidence type="ECO:0000256" key="2">
    <source>
        <dbReference type="ARBA" id="ARBA00023315"/>
    </source>
</evidence>
<protein>
    <submittedName>
        <fullName evidence="4">Acetyltransferase (GNAT) family protein</fullName>
    </submittedName>
</protein>
<dbReference type="InterPro" id="IPR000182">
    <property type="entry name" value="GNAT_dom"/>
</dbReference>
<dbReference type="RefSeq" id="WP_042451376.1">
    <property type="nucleotide sequence ID" value="NZ_BBPN01000022.1"/>
</dbReference>
<dbReference type="Pfam" id="PF00583">
    <property type="entry name" value="Acetyltransf_1"/>
    <property type="match status" value="1"/>
</dbReference>
<organism evidence="4 5">
    <name type="scientific">Streptacidiphilus jiangxiensis</name>
    <dbReference type="NCBI Taxonomy" id="235985"/>
    <lineage>
        <taxon>Bacteria</taxon>
        <taxon>Bacillati</taxon>
        <taxon>Actinomycetota</taxon>
        <taxon>Actinomycetes</taxon>
        <taxon>Kitasatosporales</taxon>
        <taxon>Streptomycetaceae</taxon>
        <taxon>Streptacidiphilus</taxon>
    </lineage>
</organism>
<gene>
    <name evidence="4" type="ORF">SAMN05414137_116206</name>
</gene>
<reference evidence="5" key="1">
    <citation type="submission" date="2016-10" db="EMBL/GenBank/DDBJ databases">
        <authorList>
            <person name="Varghese N."/>
        </authorList>
    </citation>
    <scope>NUCLEOTIDE SEQUENCE [LARGE SCALE GENOMIC DNA]</scope>
    <source>
        <strain evidence="5">DSM 45096 / BCRC 16803 / CGMCC 4.1857 / CIP 109030 / JCM 12277 / KCTC 19219 / NBRC 100920 / 33214</strain>
    </source>
</reference>
<evidence type="ECO:0000313" key="5">
    <source>
        <dbReference type="Proteomes" id="UP000183015"/>
    </source>
</evidence>
<dbReference type="SUPFAM" id="SSF55729">
    <property type="entry name" value="Acyl-CoA N-acyltransferases (Nat)"/>
    <property type="match status" value="1"/>
</dbReference>
<keyword evidence="2" id="KW-0012">Acyltransferase</keyword>
<keyword evidence="5" id="KW-1185">Reference proteome</keyword>
<dbReference type="PANTHER" id="PTHR43877">
    <property type="entry name" value="AMINOALKYLPHOSPHONATE N-ACETYLTRANSFERASE-RELATED-RELATED"/>
    <property type="match status" value="1"/>
</dbReference>
<dbReference type="Proteomes" id="UP000183015">
    <property type="component" value="Unassembled WGS sequence"/>
</dbReference>
<dbReference type="InterPro" id="IPR050832">
    <property type="entry name" value="Bact_Acetyltransf"/>
</dbReference>
<feature type="domain" description="N-acetyltransferase" evidence="3">
    <location>
        <begin position="15"/>
        <end position="183"/>
    </location>
</feature>
<name>A0A1H7UX76_STRJI</name>
<evidence type="ECO:0000313" key="4">
    <source>
        <dbReference type="EMBL" id="SEM01107.1"/>
    </source>
</evidence>
<dbReference type="Gene3D" id="3.40.630.30">
    <property type="match status" value="1"/>
</dbReference>
<dbReference type="PROSITE" id="PS51186">
    <property type="entry name" value="GNAT"/>
    <property type="match status" value="1"/>
</dbReference>
<sequence length="183" mass="19618">MTAGAADLAPPAARRRVRRREASDLAVCARVLRDVHAGDGYPVDWPDDPVRWLTQASLLDAWVAELDGEVVGQVGLCRSSTGDLAPGEWSHRTGLPPGATAVVSRLFVAPTARGHGLGALLLAQATHEARSRGLHPVLDVVSTDTAAAELYRRAGWSLLATVEDEWAPDRRVTVHCYAAPPRH</sequence>
<dbReference type="InterPro" id="IPR016181">
    <property type="entry name" value="Acyl_CoA_acyltransferase"/>
</dbReference>
<dbReference type="PANTHER" id="PTHR43877:SF2">
    <property type="entry name" value="AMINOALKYLPHOSPHONATE N-ACETYLTRANSFERASE-RELATED"/>
    <property type="match status" value="1"/>
</dbReference>
<dbReference type="EMBL" id="FOAZ01000016">
    <property type="protein sequence ID" value="SEM01107.1"/>
    <property type="molecule type" value="Genomic_DNA"/>
</dbReference>